<comment type="caution">
    <text evidence="1">The sequence shown here is derived from an EMBL/GenBank/DDBJ whole genome shotgun (WGS) entry which is preliminary data.</text>
</comment>
<gene>
    <name evidence="1" type="ORF">COU89_01660</name>
</gene>
<evidence type="ECO:0000313" key="1">
    <source>
        <dbReference type="EMBL" id="PJE63740.1"/>
    </source>
</evidence>
<name>A0A2M8KV24_9BACT</name>
<accession>A0A2M8KV24</accession>
<protein>
    <submittedName>
        <fullName evidence="1">Uncharacterized protein</fullName>
    </submittedName>
</protein>
<proteinExistence type="predicted"/>
<dbReference type="AlphaFoldDB" id="A0A2M8KV24"/>
<dbReference type="Proteomes" id="UP000231569">
    <property type="component" value="Unassembled WGS sequence"/>
</dbReference>
<evidence type="ECO:0000313" key="2">
    <source>
        <dbReference type="Proteomes" id="UP000231569"/>
    </source>
</evidence>
<dbReference type="EMBL" id="PFEE01000035">
    <property type="protein sequence ID" value="PJE63740.1"/>
    <property type="molecule type" value="Genomic_DNA"/>
</dbReference>
<sequence>MKIDVFQGGVIAHTPYGERLLSRPPSHALRALMDIKPKLCNEVSGRLTCGNTPLNFNGTLAMGICADEIAHLYKIHGMCPPEVVACPYEIITNVPLLYYDGAIGDYQSTPHRASQVLVKYACGIPVGLVTQGELCGVVAELMDGVSPHEGLSITNIWSDARLTEEVPYLPYMHIYNEDPQTHLLEDQAHVMFRSQYLKRVREARSVDPKMARGSHLLFQLCNELNIPIDKERFHYSYRS</sequence>
<reference evidence="2" key="1">
    <citation type="submission" date="2017-09" db="EMBL/GenBank/DDBJ databases">
        <title>Depth-based differentiation of microbial function through sediment-hosted aquifers and enrichment of novel symbionts in the deep terrestrial subsurface.</title>
        <authorList>
            <person name="Probst A.J."/>
            <person name="Ladd B."/>
            <person name="Jarett J.K."/>
            <person name="Geller-Mcgrath D.E."/>
            <person name="Sieber C.M.K."/>
            <person name="Emerson J.B."/>
            <person name="Anantharaman K."/>
            <person name="Thomas B.C."/>
            <person name="Malmstrom R."/>
            <person name="Stieglmeier M."/>
            <person name="Klingl A."/>
            <person name="Woyke T."/>
            <person name="Ryan C.M."/>
            <person name="Banfield J.F."/>
        </authorList>
    </citation>
    <scope>NUCLEOTIDE SEQUENCE [LARGE SCALE GENOMIC DNA]</scope>
</reference>
<organism evidence="1 2">
    <name type="scientific">Candidatus Roizmanbacteria bacterium CG10_big_fil_rev_8_21_14_0_10_45_7</name>
    <dbReference type="NCBI Taxonomy" id="1974854"/>
    <lineage>
        <taxon>Bacteria</taxon>
        <taxon>Candidatus Roizmaniibacteriota</taxon>
    </lineage>
</organism>